<proteinExistence type="predicted"/>
<reference evidence="1" key="1">
    <citation type="thesis" date="2021" institute="BYU ScholarsArchive" country="Provo, UT, USA">
        <title>Applications of and Algorithms for Genome Assembly and Genomic Analyses with an Emphasis on Marine Teleosts.</title>
        <authorList>
            <person name="Pickett B.D."/>
        </authorList>
    </citation>
    <scope>NUCLEOTIDE SEQUENCE</scope>
    <source>
        <strain evidence="1">HI-2016</strain>
    </source>
</reference>
<feature type="non-terminal residue" evidence="1">
    <location>
        <position position="1"/>
    </location>
</feature>
<dbReference type="AlphaFoldDB" id="A0A8T2NSX9"/>
<dbReference type="EMBL" id="JAFBMS010000053">
    <property type="protein sequence ID" value="KAG9339457.1"/>
    <property type="molecule type" value="Genomic_DNA"/>
</dbReference>
<keyword evidence="2" id="KW-1185">Reference proteome</keyword>
<evidence type="ECO:0000313" key="1">
    <source>
        <dbReference type="EMBL" id="KAG9339457.1"/>
    </source>
</evidence>
<sequence>SSVFYSMTQYCTSGAPGDKTPPWSHSVLFPKSIHSYHEGLKAVSWQSPRPPTLILTPDSDPKGTGMEAGVLCCPGDPGGAALPYTSLHCDLSPSLLLPSSFLSNFFLFYLFPVIPVQSSEALRLQTSLPSLCLSSAFDAPAQTAASQFTDKRPKNFPVMAQPLQLGFRFESAKTRILSDPGTEGPFSLCKWPCSRH</sequence>
<organism evidence="1 2">
    <name type="scientific">Albula glossodonta</name>
    <name type="common">roundjaw bonefish</name>
    <dbReference type="NCBI Taxonomy" id="121402"/>
    <lineage>
        <taxon>Eukaryota</taxon>
        <taxon>Metazoa</taxon>
        <taxon>Chordata</taxon>
        <taxon>Craniata</taxon>
        <taxon>Vertebrata</taxon>
        <taxon>Euteleostomi</taxon>
        <taxon>Actinopterygii</taxon>
        <taxon>Neopterygii</taxon>
        <taxon>Teleostei</taxon>
        <taxon>Albuliformes</taxon>
        <taxon>Albulidae</taxon>
        <taxon>Albula</taxon>
    </lineage>
</organism>
<comment type="caution">
    <text evidence="1">The sequence shown here is derived from an EMBL/GenBank/DDBJ whole genome shotgun (WGS) entry which is preliminary data.</text>
</comment>
<name>A0A8T2NSX9_9TELE</name>
<evidence type="ECO:0000313" key="2">
    <source>
        <dbReference type="Proteomes" id="UP000824540"/>
    </source>
</evidence>
<protein>
    <submittedName>
        <fullName evidence="1">Uncharacterized protein</fullName>
    </submittedName>
</protein>
<gene>
    <name evidence="1" type="ORF">JZ751_023595</name>
</gene>
<accession>A0A8T2NSX9</accession>
<dbReference type="Proteomes" id="UP000824540">
    <property type="component" value="Unassembled WGS sequence"/>
</dbReference>